<dbReference type="AlphaFoldDB" id="A0A2U1T6T7"/>
<dbReference type="OrthoDB" id="9812295at2"/>
<dbReference type="SUPFAM" id="SSF52218">
    <property type="entry name" value="Flavoproteins"/>
    <property type="match status" value="1"/>
</dbReference>
<dbReference type="GO" id="GO:0005829">
    <property type="term" value="C:cytosol"/>
    <property type="evidence" value="ECO:0007669"/>
    <property type="project" value="TreeGrafter"/>
</dbReference>
<dbReference type="GO" id="GO:0016491">
    <property type="term" value="F:oxidoreductase activity"/>
    <property type="evidence" value="ECO:0007669"/>
    <property type="project" value="InterPro"/>
</dbReference>
<dbReference type="InterPro" id="IPR050712">
    <property type="entry name" value="NAD(P)H-dep_reductase"/>
</dbReference>
<dbReference type="KEGG" id="cyz:C3B44_07810"/>
<accession>A0A2U1T6T7</accession>
<keyword evidence="3" id="KW-1185">Reference proteome</keyword>
<dbReference type="InterPro" id="IPR005025">
    <property type="entry name" value="FMN_Rdtase-like_dom"/>
</dbReference>
<feature type="domain" description="NADPH-dependent FMN reductase-like" evidence="1">
    <location>
        <begin position="6"/>
        <end position="149"/>
    </location>
</feature>
<proteinExistence type="predicted"/>
<organism evidence="2 3">
    <name type="scientific">Corynebacterium yudongzhengii</name>
    <dbReference type="NCBI Taxonomy" id="2080740"/>
    <lineage>
        <taxon>Bacteria</taxon>
        <taxon>Bacillati</taxon>
        <taxon>Actinomycetota</taxon>
        <taxon>Actinomycetes</taxon>
        <taxon>Mycobacteriales</taxon>
        <taxon>Corynebacteriaceae</taxon>
        <taxon>Corynebacterium</taxon>
    </lineage>
</organism>
<evidence type="ECO:0000313" key="2">
    <source>
        <dbReference type="EMBL" id="PWC01717.1"/>
    </source>
</evidence>
<sequence>MTESTIGVFVGSVREGRAGEQVRDWIVEAAKERDIEYRVIDLVDHVLPLMSAAIPPAAANKTYDDEHVTRFSQAIDECDGFLFVTPEYNHSVPGPMKNAFDSLGGEWVGKPVAFVSYGAEGGVRAVEAWRPAVANLYMPQARAQIALRLATDFGDNGLEPEAHQGEQLTKTLDELEKLVGNH</sequence>
<dbReference type="InterPro" id="IPR029039">
    <property type="entry name" value="Flavoprotein-like_sf"/>
</dbReference>
<reference evidence="3" key="1">
    <citation type="submission" date="2018-04" db="EMBL/GenBank/DDBJ databases">
        <authorList>
            <person name="Liu S."/>
            <person name="Wang Z."/>
            <person name="Li J."/>
        </authorList>
    </citation>
    <scope>NUCLEOTIDE SEQUENCE [LARGE SCALE GENOMIC DNA]</scope>
    <source>
        <strain evidence="3">2189</strain>
    </source>
</reference>
<dbReference type="PANTHER" id="PTHR30543:SF21">
    <property type="entry name" value="NAD(P)H-DEPENDENT FMN REDUCTASE LOT6"/>
    <property type="match status" value="1"/>
</dbReference>
<evidence type="ECO:0000313" key="3">
    <source>
        <dbReference type="Proteomes" id="UP000244989"/>
    </source>
</evidence>
<protein>
    <submittedName>
        <fullName evidence="2">NADPH-dependent oxidoreductase</fullName>
    </submittedName>
</protein>
<dbReference type="RefSeq" id="WP_108431883.1">
    <property type="nucleotide sequence ID" value="NZ_CP026947.1"/>
</dbReference>
<dbReference type="Gene3D" id="3.40.50.360">
    <property type="match status" value="1"/>
</dbReference>
<name>A0A2U1T6T7_9CORY</name>
<comment type="caution">
    <text evidence="2">The sequence shown here is derived from an EMBL/GenBank/DDBJ whole genome shotgun (WGS) entry which is preliminary data.</text>
</comment>
<evidence type="ECO:0000259" key="1">
    <source>
        <dbReference type="Pfam" id="PF03358"/>
    </source>
</evidence>
<dbReference type="GO" id="GO:0010181">
    <property type="term" value="F:FMN binding"/>
    <property type="evidence" value="ECO:0007669"/>
    <property type="project" value="TreeGrafter"/>
</dbReference>
<dbReference type="EMBL" id="QEEZ01000009">
    <property type="protein sequence ID" value="PWC01717.1"/>
    <property type="molecule type" value="Genomic_DNA"/>
</dbReference>
<dbReference type="Proteomes" id="UP000244989">
    <property type="component" value="Unassembled WGS sequence"/>
</dbReference>
<dbReference type="PANTHER" id="PTHR30543">
    <property type="entry name" value="CHROMATE REDUCTASE"/>
    <property type="match status" value="1"/>
</dbReference>
<dbReference type="Pfam" id="PF03358">
    <property type="entry name" value="FMN_red"/>
    <property type="match status" value="1"/>
</dbReference>
<gene>
    <name evidence="2" type="ORF">DF222_06330</name>
</gene>